<evidence type="ECO:0000313" key="6">
    <source>
        <dbReference type="EMBL" id="KAK9987704.1"/>
    </source>
</evidence>
<feature type="compositionally biased region" description="Basic and acidic residues" evidence="4">
    <location>
        <begin position="35"/>
        <end position="49"/>
    </location>
</feature>
<evidence type="ECO:0000256" key="1">
    <source>
        <dbReference type="ARBA" id="ARBA00008936"/>
    </source>
</evidence>
<accession>A0AAW2BRZ1</accession>
<dbReference type="SUPFAM" id="SSF52540">
    <property type="entry name" value="P-loop containing nucleoside triphosphate hydrolases"/>
    <property type="match status" value="1"/>
</dbReference>
<dbReference type="GO" id="GO:0007035">
    <property type="term" value="P:vacuolar acidification"/>
    <property type="evidence" value="ECO:0007669"/>
    <property type="project" value="TreeGrafter"/>
</dbReference>
<dbReference type="Proteomes" id="UP001459277">
    <property type="component" value="Unassembled WGS sequence"/>
</dbReference>
<keyword evidence="2" id="KW-0813">Transport</keyword>
<evidence type="ECO:0000259" key="5">
    <source>
        <dbReference type="Pfam" id="PF00006"/>
    </source>
</evidence>
<sequence>MSKVMRRETLRILAQIATCAPPRSTNRQEQLGNEKGGEKREKTGENTGEKKKKQNQKVRGSRFSGLLVNAEEDNFTNEFVAMGVNIAQFFKRDFEENGSMESVALFLNLENDPTFERIITPIALTTAKYLAYECGKHVLVILTDMSSYVNALREVPGACQEMPGRHGILGICILIWKQFMSVLEGLKGGKAQLHILILALPNDGNGFSNHLTYSSILF</sequence>
<evidence type="ECO:0000256" key="3">
    <source>
        <dbReference type="ARBA" id="ARBA00023065"/>
    </source>
</evidence>
<name>A0AAW2BRZ1_9ROSI</name>
<dbReference type="InterPro" id="IPR027417">
    <property type="entry name" value="P-loop_NTPase"/>
</dbReference>
<protein>
    <recommendedName>
        <fullName evidence="5">ATPase F1/V1/A1 complex alpha/beta subunit nucleotide-binding domain-containing protein</fullName>
    </recommendedName>
</protein>
<dbReference type="InterPro" id="IPR000194">
    <property type="entry name" value="ATPase_F1/V1/A1_a/bsu_nucl-bd"/>
</dbReference>
<comment type="similarity">
    <text evidence="1">Belongs to the ATPase alpha/beta chains family.</text>
</comment>
<organism evidence="6 7">
    <name type="scientific">Lithocarpus litseifolius</name>
    <dbReference type="NCBI Taxonomy" id="425828"/>
    <lineage>
        <taxon>Eukaryota</taxon>
        <taxon>Viridiplantae</taxon>
        <taxon>Streptophyta</taxon>
        <taxon>Embryophyta</taxon>
        <taxon>Tracheophyta</taxon>
        <taxon>Spermatophyta</taxon>
        <taxon>Magnoliopsida</taxon>
        <taxon>eudicotyledons</taxon>
        <taxon>Gunneridae</taxon>
        <taxon>Pentapetalae</taxon>
        <taxon>rosids</taxon>
        <taxon>fabids</taxon>
        <taxon>Fagales</taxon>
        <taxon>Fagaceae</taxon>
        <taxon>Lithocarpus</taxon>
    </lineage>
</organism>
<evidence type="ECO:0000256" key="2">
    <source>
        <dbReference type="ARBA" id="ARBA00022448"/>
    </source>
</evidence>
<gene>
    <name evidence="6" type="ORF">SO802_027943</name>
</gene>
<evidence type="ECO:0000256" key="4">
    <source>
        <dbReference type="SAM" id="MobiDB-lite"/>
    </source>
</evidence>
<dbReference type="Gene3D" id="3.40.50.300">
    <property type="entry name" value="P-loop containing nucleotide triphosphate hydrolases"/>
    <property type="match status" value="1"/>
</dbReference>
<feature type="region of interest" description="Disordered" evidence="4">
    <location>
        <begin position="17"/>
        <end position="58"/>
    </location>
</feature>
<dbReference type="PANTHER" id="PTHR43389:SF4">
    <property type="entry name" value="V-TYPE PROTON ATPASE SUBUNIT B"/>
    <property type="match status" value="1"/>
</dbReference>
<comment type="caution">
    <text evidence="6">The sequence shown here is derived from an EMBL/GenBank/DDBJ whole genome shotgun (WGS) entry which is preliminary data.</text>
</comment>
<dbReference type="EMBL" id="JAZDWU010000010">
    <property type="protein sequence ID" value="KAK9987704.1"/>
    <property type="molecule type" value="Genomic_DNA"/>
</dbReference>
<feature type="domain" description="ATPase F1/V1/A1 complex alpha/beta subunit nucleotide-binding" evidence="5">
    <location>
        <begin position="70"/>
        <end position="167"/>
    </location>
</feature>
<dbReference type="PANTHER" id="PTHR43389">
    <property type="entry name" value="V-TYPE PROTON ATPASE SUBUNIT B"/>
    <property type="match status" value="1"/>
</dbReference>
<dbReference type="InterPro" id="IPR022879">
    <property type="entry name" value="V-ATPase_su_B/beta"/>
</dbReference>
<keyword evidence="3" id="KW-0406">Ion transport</keyword>
<dbReference type="GO" id="GO:0005524">
    <property type="term" value="F:ATP binding"/>
    <property type="evidence" value="ECO:0007669"/>
    <property type="project" value="InterPro"/>
</dbReference>
<proteinExistence type="inferred from homology"/>
<dbReference type="Pfam" id="PF00006">
    <property type="entry name" value="ATP-synt_ab"/>
    <property type="match status" value="1"/>
</dbReference>
<dbReference type="AlphaFoldDB" id="A0AAW2BRZ1"/>
<reference evidence="6 7" key="1">
    <citation type="submission" date="2024-01" db="EMBL/GenBank/DDBJ databases">
        <title>A telomere-to-telomere, gap-free genome of sweet tea (Lithocarpus litseifolius).</title>
        <authorList>
            <person name="Zhou J."/>
        </authorList>
    </citation>
    <scope>NUCLEOTIDE SEQUENCE [LARGE SCALE GENOMIC DNA]</scope>
    <source>
        <strain evidence="6">Zhou-2022a</strain>
        <tissue evidence="6">Leaf</tissue>
    </source>
</reference>
<dbReference type="GO" id="GO:0046961">
    <property type="term" value="F:proton-transporting ATPase activity, rotational mechanism"/>
    <property type="evidence" value="ECO:0007669"/>
    <property type="project" value="TreeGrafter"/>
</dbReference>
<evidence type="ECO:0000313" key="7">
    <source>
        <dbReference type="Proteomes" id="UP001459277"/>
    </source>
</evidence>
<keyword evidence="7" id="KW-1185">Reference proteome</keyword>